<accession>A0A1S1PEJ4</accession>
<organism evidence="2 3">
    <name type="scientific">Parafrankia soli</name>
    <dbReference type="NCBI Taxonomy" id="2599596"/>
    <lineage>
        <taxon>Bacteria</taxon>
        <taxon>Bacillati</taxon>
        <taxon>Actinomycetota</taxon>
        <taxon>Actinomycetes</taxon>
        <taxon>Frankiales</taxon>
        <taxon>Frankiaceae</taxon>
        <taxon>Parafrankia</taxon>
    </lineage>
</organism>
<dbReference type="Proteomes" id="UP000179769">
    <property type="component" value="Unassembled WGS sequence"/>
</dbReference>
<proteinExistence type="predicted"/>
<keyword evidence="1" id="KW-0732">Signal</keyword>
<gene>
    <name evidence="2" type="ORF">BBK14_26775</name>
</gene>
<dbReference type="AlphaFoldDB" id="A0A1S1PEJ4"/>
<keyword evidence="3" id="KW-1185">Reference proteome</keyword>
<feature type="chain" id="PRO_5010356066" evidence="1">
    <location>
        <begin position="26"/>
        <end position="199"/>
    </location>
</feature>
<reference evidence="3" key="1">
    <citation type="submission" date="2016-07" db="EMBL/GenBank/DDBJ databases">
        <title>Frankia sp. NRRL B-16219 Genome sequencing.</title>
        <authorList>
            <person name="Ghodhbane-Gtari F."/>
            <person name="Swanson E."/>
            <person name="Gueddou A."/>
            <person name="Louati M."/>
            <person name="Nouioui I."/>
            <person name="Hezbri K."/>
            <person name="Abebe-Akele F."/>
            <person name="Simpson S."/>
            <person name="Morris K."/>
            <person name="Thomas K."/>
            <person name="Gtari M."/>
            <person name="Tisa L.S."/>
        </authorList>
    </citation>
    <scope>NUCLEOTIDE SEQUENCE [LARGE SCALE GENOMIC DNA]</scope>
    <source>
        <strain evidence="3">NRRL B-16219</strain>
    </source>
</reference>
<evidence type="ECO:0000313" key="3">
    <source>
        <dbReference type="Proteomes" id="UP000179769"/>
    </source>
</evidence>
<protein>
    <submittedName>
        <fullName evidence="2">Uncharacterized protein</fullName>
    </submittedName>
</protein>
<dbReference type="EMBL" id="MAXA01000255">
    <property type="protein sequence ID" value="OHV21338.1"/>
    <property type="molecule type" value="Genomic_DNA"/>
</dbReference>
<name>A0A1S1PEJ4_9ACTN</name>
<evidence type="ECO:0000313" key="2">
    <source>
        <dbReference type="EMBL" id="OHV21338.1"/>
    </source>
</evidence>
<evidence type="ECO:0000256" key="1">
    <source>
        <dbReference type="SAM" id="SignalP"/>
    </source>
</evidence>
<feature type="signal peptide" evidence="1">
    <location>
        <begin position="1"/>
        <end position="25"/>
    </location>
</feature>
<sequence length="199" mass="21334">MTAVPMALSLAAAAAKRSAPFAARAAAVCAEAVTRLHQEKQGRQQTFEALTRIMIDARCWADAEHYLGACDRDPMVLRVDLIAAARHDDPELARRCAQRTLGKPGAGYRIGAYLDRCLWSFAADEARHSPDGNGGIEHLCQVAGTVADADPSIADALLDEALDRTATGTVARPAGYADVIVALAAFWQLRARGRRQPRG</sequence>
<comment type="caution">
    <text evidence="2">The sequence shown here is derived from an EMBL/GenBank/DDBJ whole genome shotgun (WGS) entry which is preliminary data.</text>
</comment>